<sequence length="66" mass="7618">MYHQPKGLAGQFIVDDLLCYSSTKNSLLCIPPPFQNLRVRARGWDIRSHSGEKQWTQAPRHGIPWN</sequence>
<accession>A0ACD1I6S9</accession>
<evidence type="ECO:0000313" key="1">
    <source>
        <dbReference type="EMBL" id="RAK85922.1"/>
    </source>
</evidence>
<dbReference type="EMBL" id="KZ824562">
    <property type="protein sequence ID" value="RAK85922.1"/>
    <property type="molecule type" value="Genomic_DNA"/>
</dbReference>
<reference evidence="1" key="1">
    <citation type="submission" date="2018-02" db="EMBL/GenBank/DDBJ databases">
        <title>The genomes of Aspergillus section Nigri reveals drivers in fungal speciation.</title>
        <authorList>
            <consortium name="DOE Joint Genome Institute"/>
            <person name="Vesth T.C."/>
            <person name="Nybo J."/>
            <person name="Theobald S."/>
            <person name="Brandl J."/>
            <person name="Frisvad J.C."/>
            <person name="Nielsen K.F."/>
            <person name="Lyhne E.K."/>
            <person name="Kogle M.E."/>
            <person name="Kuo A."/>
            <person name="Riley R."/>
            <person name="Clum A."/>
            <person name="Nolan M."/>
            <person name="Lipzen A."/>
            <person name="Salamov A."/>
            <person name="Henrissat B."/>
            <person name="Wiebenga A."/>
            <person name="De vries R.P."/>
            <person name="Grigoriev I.V."/>
            <person name="Mortensen U.H."/>
            <person name="Andersen M.R."/>
            <person name="Baker S.E."/>
        </authorList>
    </citation>
    <scope>NUCLEOTIDE SEQUENCE</scope>
    <source>
        <strain evidence="1">CBS 115574</strain>
    </source>
</reference>
<proteinExistence type="predicted"/>
<name>A0ACD1I6S9_9EURO</name>
<organism evidence="1 2">
    <name type="scientific">Aspergillus costaricaensis CBS 115574</name>
    <dbReference type="NCBI Taxonomy" id="1448317"/>
    <lineage>
        <taxon>Eukaryota</taxon>
        <taxon>Fungi</taxon>
        <taxon>Dikarya</taxon>
        <taxon>Ascomycota</taxon>
        <taxon>Pezizomycotina</taxon>
        <taxon>Eurotiomycetes</taxon>
        <taxon>Eurotiomycetidae</taxon>
        <taxon>Eurotiales</taxon>
        <taxon>Aspergillaceae</taxon>
        <taxon>Aspergillus</taxon>
        <taxon>Aspergillus subgen. Circumdati</taxon>
    </lineage>
</organism>
<gene>
    <name evidence="1" type="ORF">BO79DRAFT_39832</name>
</gene>
<protein>
    <submittedName>
        <fullName evidence="1">Uncharacterized protein</fullName>
    </submittedName>
</protein>
<keyword evidence="2" id="KW-1185">Reference proteome</keyword>
<evidence type="ECO:0000313" key="2">
    <source>
        <dbReference type="Proteomes" id="UP000249748"/>
    </source>
</evidence>
<dbReference type="Proteomes" id="UP000249748">
    <property type="component" value="Unassembled WGS sequence"/>
</dbReference>